<name>A0A140GRX2_CLOPF</name>
<evidence type="ECO:0000313" key="1">
    <source>
        <dbReference type="EMBL" id="AMN31281.1"/>
    </source>
</evidence>
<sequence>MSNDLYKRYEKMETKAGNSLLGSDFREEVADLLGKALKNGEEDLTLKEFLVKIEEWFEKWY</sequence>
<reference evidence="1 2" key="1">
    <citation type="journal article" date="2016" name="PLoS ONE">
        <title>Plasmid Characterization and Chromosome Analysis of Two netF+ Clostridium perfringens Isolates Associated with Foal and Canine Necrotizing Enteritis.</title>
        <authorList>
            <person name="Mehdizadeh Gohari I."/>
            <person name="Kropinski A.M."/>
            <person name="Weese S.J."/>
            <person name="Parreira V.R."/>
            <person name="Whitehead A.E."/>
            <person name="Boerlin P."/>
            <person name="Prescott J.F."/>
        </authorList>
    </citation>
    <scope>NUCLEOTIDE SEQUENCE [LARGE SCALE GENOMIC DNA]</scope>
    <source>
        <strain evidence="1 2">JP838</strain>
        <plasmid evidence="2">Plasmid pJFP838A</plasmid>
    </source>
</reference>
<gene>
    <name evidence="1" type="ORF">JFP838_pA0365</name>
</gene>
<dbReference type="PATRIC" id="fig|1502.177.peg.3575"/>
<dbReference type="EMBL" id="CP013615">
    <property type="protein sequence ID" value="AMN31281.1"/>
    <property type="molecule type" value="Genomic_DNA"/>
</dbReference>
<dbReference type="Proteomes" id="UP000070260">
    <property type="component" value="Plasmid pJFP838A"/>
</dbReference>
<dbReference type="AlphaFoldDB" id="A0A140GRX2"/>
<keyword evidence="1" id="KW-0614">Plasmid</keyword>
<organism evidence="1 2">
    <name type="scientific">Clostridium perfringens</name>
    <dbReference type="NCBI Taxonomy" id="1502"/>
    <lineage>
        <taxon>Bacteria</taxon>
        <taxon>Bacillati</taxon>
        <taxon>Bacillota</taxon>
        <taxon>Clostridia</taxon>
        <taxon>Eubacteriales</taxon>
        <taxon>Clostridiaceae</taxon>
        <taxon>Clostridium</taxon>
    </lineage>
</organism>
<accession>A0A140GRX2</accession>
<geneLocation type="plasmid" evidence="1 2">
    <name>pJFP838A</name>
</geneLocation>
<dbReference type="RefSeq" id="WP_131443041.1">
    <property type="nucleotide sequence ID" value="NZ_CATNZX010000014.1"/>
</dbReference>
<evidence type="ECO:0000313" key="2">
    <source>
        <dbReference type="Proteomes" id="UP000070260"/>
    </source>
</evidence>
<protein>
    <submittedName>
        <fullName evidence="1">Uncharacterized protein</fullName>
    </submittedName>
</protein>
<proteinExistence type="predicted"/>